<dbReference type="GO" id="GO:0005975">
    <property type="term" value="P:carbohydrate metabolic process"/>
    <property type="evidence" value="ECO:0007669"/>
    <property type="project" value="InterPro"/>
</dbReference>
<name>A0A1Y1WW72_9FUNG</name>
<dbReference type="OrthoDB" id="76388at2759"/>
<dbReference type="Gene3D" id="3.20.20.80">
    <property type="entry name" value="Glycosidases"/>
    <property type="match status" value="1"/>
</dbReference>
<dbReference type="GO" id="GO:0006032">
    <property type="term" value="P:chitin catabolic process"/>
    <property type="evidence" value="ECO:0007669"/>
    <property type="project" value="TreeGrafter"/>
</dbReference>
<dbReference type="InterPro" id="IPR050314">
    <property type="entry name" value="Glycosyl_Hydrlase_18"/>
</dbReference>
<dbReference type="PANTHER" id="PTHR11177:SF392">
    <property type="entry name" value="HAP41P"/>
    <property type="match status" value="1"/>
</dbReference>
<protein>
    <submittedName>
        <fullName evidence="2">Glycoside hydrolase</fullName>
    </submittedName>
</protein>
<dbReference type="InterPro" id="IPR017853">
    <property type="entry name" value="GH"/>
</dbReference>
<comment type="caution">
    <text evidence="2">The sequence shown here is derived from an EMBL/GenBank/DDBJ whole genome shotgun (WGS) entry which is preliminary data.</text>
</comment>
<dbReference type="PROSITE" id="PS51910">
    <property type="entry name" value="GH18_2"/>
    <property type="match status" value="1"/>
</dbReference>
<dbReference type="SUPFAM" id="SSF51445">
    <property type="entry name" value="(Trans)glycosidases"/>
    <property type="match status" value="1"/>
</dbReference>
<feature type="domain" description="GH18" evidence="1">
    <location>
        <begin position="1"/>
        <end position="261"/>
    </location>
</feature>
<dbReference type="InParanoid" id="A0A1Y1WW72"/>
<dbReference type="Pfam" id="PF00704">
    <property type="entry name" value="Glyco_hydro_18"/>
    <property type="match status" value="1"/>
</dbReference>
<reference evidence="2 3" key="1">
    <citation type="submission" date="2016-07" db="EMBL/GenBank/DDBJ databases">
        <title>Pervasive Adenine N6-methylation of Active Genes in Fungi.</title>
        <authorList>
            <consortium name="DOE Joint Genome Institute"/>
            <person name="Mondo S.J."/>
            <person name="Dannebaum R.O."/>
            <person name="Kuo R.C."/>
            <person name="Labutti K."/>
            <person name="Haridas S."/>
            <person name="Kuo A."/>
            <person name="Salamov A."/>
            <person name="Ahrendt S.R."/>
            <person name="Lipzen A."/>
            <person name="Sullivan W."/>
            <person name="Andreopoulos W.B."/>
            <person name="Clum A."/>
            <person name="Lindquist E."/>
            <person name="Daum C."/>
            <person name="Ramamoorthy G.K."/>
            <person name="Gryganskyi A."/>
            <person name="Culley D."/>
            <person name="Magnuson J.K."/>
            <person name="James T.Y."/>
            <person name="O'Malley M.A."/>
            <person name="Stajich J.E."/>
            <person name="Spatafora J.W."/>
            <person name="Visel A."/>
            <person name="Grigoriev I.V."/>
        </authorList>
    </citation>
    <scope>NUCLEOTIDE SEQUENCE [LARGE SCALE GENOMIC DNA]</scope>
    <source>
        <strain evidence="2 3">CBS 931.73</strain>
    </source>
</reference>
<dbReference type="GO" id="GO:0008061">
    <property type="term" value="F:chitin binding"/>
    <property type="evidence" value="ECO:0007669"/>
    <property type="project" value="InterPro"/>
</dbReference>
<evidence type="ECO:0000259" key="1">
    <source>
        <dbReference type="PROSITE" id="PS51910"/>
    </source>
</evidence>
<dbReference type="Proteomes" id="UP000193498">
    <property type="component" value="Unassembled WGS sequence"/>
</dbReference>
<dbReference type="PANTHER" id="PTHR11177">
    <property type="entry name" value="CHITINASE"/>
    <property type="match status" value="1"/>
</dbReference>
<dbReference type="AlphaFoldDB" id="A0A1Y1WW72"/>
<gene>
    <name evidence="2" type="ORF">K493DRAFT_332092</name>
</gene>
<evidence type="ECO:0000313" key="2">
    <source>
        <dbReference type="EMBL" id="ORX77753.1"/>
    </source>
</evidence>
<dbReference type="STRING" id="1314790.A0A1Y1WW72"/>
<dbReference type="GO" id="GO:0004568">
    <property type="term" value="F:chitinase activity"/>
    <property type="evidence" value="ECO:0007669"/>
    <property type="project" value="TreeGrafter"/>
</dbReference>
<keyword evidence="2" id="KW-0378">Hydrolase</keyword>
<sequence>MDKRGHTSDPTTITIDKYYDGARIRKLRQLASPKGVKTLFSLGGWTDLPKKFINIALVFVRKNTKPDYNENPDGWDLDGIGINWEYPGRSAAICNNVDKNDSANYLILLEELRAALVAEFPKEHPLLSAAVRVQPFDGVDGKPMADVSTYAPYFDYINVMCSWSATTRPNAPFDYDTTKGGDAYSFPKWPANKLVMGMPIYGCLLTATVDMNANPDNMYAAKDSVTPKGDLYDTNELNSFCNKGTFYSGIWKWQSIRSDIL</sequence>
<dbReference type="EMBL" id="MCFE01000859">
    <property type="protein sequence ID" value="ORX77753.1"/>
    <property type="molecule type" value="Genomic_DNA"/>
</dbReference>
<dbReference type="InterPro" id="IPR011583">
    <property type="entry name" value="Chitinase_II/V-like_cat"/>
</dbReference>
<accession>A0A1Y1WW72</accession>
<organism evidence="2 3">
    <name type="scientific">Basidiobolus meristosporus CBS 931.73</name>
    <dbReference type="NCBI Taxonomy" id="1314790"/>
    <lineage>
        <taxon>Eukaryota</taxon>
        <taxon>Fungi</taxon>
        <taxon>Fungi incertae sedis</taxon>
        <taxon>Zoopagomycota</taxon>
        <taxon>Entomophthoromycotina</taxon>
        <taxon>Basidiobolomycetes</taxon>
        <taxon>Basidiobolales</taxon>
        <taxon>Basidiobolaceae</taxon>
        <taxon>Basidiobolus</taxon>
    </lineage>
</organism>
<keyword evidence="3" id="KW-1185">Reference proteome</keyword>
<evidence type="ECO:0000313" key="3">
    <source>
        <dbReference type="Proteomes" id="UP000193498"/>
    </source>
</evidence>
<dbReference type="GO" id="GO:0005576">
    <property type="term" value="C:extracellular region"/>
    <property type="evidence" value="ECO:0007669"/>
    <property type="project" value="TreeGrafter"/>
</dbReference>
<dbReference type="SMART" id="SM00636">
    <property type="entry name" value="Glyco_18"/>
    <property type="match status" value="1"/>
</dbReference>
<proteinExistence type="predicted"/>
<dbReference type="InterPro" id="IPR001223">
    <property type="entry name" value="Glyco_hydro18_cat"/>
</dbReference>